<evidence type="ECO:0000313" key="2">
    <source>
        <dbReference type="Proteomes" id="UP000034207"/>
    </source>
</evidence>
<gene>
    <name evidence="1" type="ORF">UT18_C0015G0020</name>
</gene>
<organism evidence="1 2">
    <name type="scientific">candidate division CPR2 bacterium GW2011_GWC2_39_10</name>
    <dbReference type="NCBI Taxonomy" id="1618345"/>
    <lineage>
        <taxon>Bacteria</taxon>
        <taxon>Bacteria division CPR2</taxon>
    </lineage>
</organism>
<dbReference type="InterPro" id="IPR054687">
    <property type="entry name" value="Two-CW_dom"/>
</dbReference>
<dbReference type="STRING" id="1618345.UT18_C0015G0020"/>
<sequence length="100" mass="10644">MSKQNCWETKNCGRQTGGAKVAELGVCPASQETKLNGVNEGANAGRVCWALAGTFCGGLVQGSFAEKIGNCMNCDHYKLVHDEEGSDCKKTSEILEMLKG</sequence>
<name>A0A0G0PWW8_UNCC2</name>
<dbReference type="NCBIfam" id="NF045718">
    <property type="entry name" value="two_CW_domain"/>
    <property type="match status" value="1"/>
</dbReference>
<reference evidence="1 2" key="1">
    <citation type="journal article" date="2015" name="Nature">
        <title>rRNA introns, odd ribosomes, and small enigmatic genomes across a large radiation of phyla.</title>
        <authorList>
            <person name="Brown C.T."/>
            <person name="Hug L.A."/>
            <person name="Thomas B.C."/>
            <person name="Sharon I."/>
            <person name="Castelle C.J."/>
            <person name="Singh A."/>
            <person name="Wilkins M.J."/>
            <person name="Williams K.H."/>
            <person name="Banfield J.F."/>
        </authorList>
    </citation>
    <scope>NUCLEOTIDE SEQUENCE [LARGE SCALE GENOMIC DNA]</scope>
</reference>
<evidence type="ECO:0000313" key="1">
    <source>
        <dbReference type="EMBL" id="KKQ93866.1"/>
    </source>
</evidence>
<dbReference type="AlphaFoldDB" id="A0A0G0PWW8"/>
<dbReference type="Proteomes" id="UP000034207">
    <property type="component" value="Unassembled WGS sequence"/>
</dbReference>
<comment type="caution">
    <text evidence="1">The sequence shown here is derived from an EMBL/GenBank/DDBJ whole genome shotgun (WGS) entry which is preliminary data.</text>
</comment>
<accession>A0A0G0PWW8</accession>
<proteinExistence type="predicted"/>
<dbReference type="EMBL" id="LBVV01000015">
    <property type="protein sequence ID" value="KKQ93866.1"/>
    <property type="molecule type" value="Genomic_DNA"/>
</dbReference>
<protein>
    <submittedName>
        <fullName evidence="1">Uncharacterized protein</fullName>
    </submittedName>
</protein>